<keyword evidence="2" id="KW-0255">Endonuclease</keyword>
<dbReference type="GO" id="GO:0003676">
    <property type="term" value="F:nucleic acid binding"/>
    <property type="evidence" value="ECO:0007669"/>
    <property type="project" value="InterPro"/>
</dbReference>
<evidence type="ECO:0000313" key="3">
    <source>
        <dbReference type="Proteomes" id="UP000306196"/>
    </source>
</evidence>
<dbReference type="GO" id="GO:0008270">
    <property type="term" value="F:zinc ion binding"/>
    <property type="evidence" value="ECO:0007669"/>
    <property type="project" value="InterPro"/>
</dbReference>
<sequence length="219" mass="24573">MHPDFDLPSPGSIKGRSSSITAAFIQSIVPVVEPTFSDVSEALNVLGMETGNCVCSYCGDARTEWDHFRPLVTKQRPTGYITEIANLVPACGKCNQSKGSKPWRSWITSTAKRSPLTRGVLNLDKKISHLEAYEKWREPQKVDFESLVGPSLYDQHWLNWKELLHMMDRAQQLALIVREAAAAALATKKIGFESPTPQEQHLQKPVTKLEARIPMNDSW</sequence>
<comment type="caution">
    <text evidence="2">The sequence shown here is derived from an EMBL/GenBank/DDBJ whole genome shotgun (WGS) entry which is preliminary data.</text>
</comment>
<dbReference type="GO" id="GO:0004519">
    <property type="term" value="F:endonuclease activity"/>
    <property type="evidence" value="ECO:0007669"/>
    <property type="project" value="UniProtKB-KW"/>
</dbReference>
<dbReference type="Gene3D" id="1.10.30.50">
    <property type="match status" value="1"/>
</dbReference>
<reference evidence="2 3" key="1">
    <citation type="submission" date="2019-05" db="EMBL/GenBank/DDBJ databases">
        <title>Verrucobacter flavum gen. nov., sp. nov. a new member of the family Verrucomicrobiaceae.</title>
        <authorList>
            <person name="Szuroczki S."/>
            <person name="Abbaszade G."/>
            <person name="Szabo A."/>
            <person name="Felfoldi T."/>
            <person name="Schumann P."/>
            <person name="Boka K."/>
            <person name="Keki Z."/>
            <person name="Toumi M."/>
            <person name="Toth E."/>
        </authorList>
    </citation>
    <scope>NUCLEOTIDE SEQUENCE [LARGE SCALE GENOMIC DNA]</scope>
    <source>
        <strain evidence="2 3">MG-N-17</strain>
    </source>
</reference>
<keyword evidence="2" id="KW-0540">Nuclease</keyword>
<feature type="domain" description="HNH" evidence="1">
    <location>
        <begin position="55"/>
        <end position="100"/>
    </location>
</feature>
<evidence type="ECO:0000313" key="2">
    <source>
        <dbReference type="EMBL" id="TLD72846.1"/>
    </source>
</evidence>
<evidence type="ECO:0000259" key="1">
    <source>
        <dbReference type="Pfam" id="PF01844"/>
    </source>
</evidence>
<dbReference type="InterPro" id="IPR002711">
    <property type="entry name" value="HNH"/>
</dbReference>
<dbReference type="CDD" id="cd00085">
    <property type="entry name" value="HNHc"/>
    <property type="match status" value="1"/>
</dbReference>
<proteinExistence type="predicted"/>
<gene>
    <name evidence="2" type="ORF">FEM03_01880</name>
</gene>
<accession>A0A5R8KKJ8</accession>
<protein>
    <submittedName>
        <fullName evidence="2">HNH endonuclease</fullName>
    </submittedName>
</protein>
<dbReference type="Proteomes" id="UP000306196">
    <property type="component" value="Unassembled WGS sequence"/>
</dbReference>
<dbReference type="OrthoDB" id="9816185at2"/>
<name>A0A5R8KKJ8_9BACT</name>
<dbReference type="Pfam" id="PF01844">
    <property type="entry name" value="HNH"/>
    <property type="match status" value="1"/>
</dbReference>
<keyword evidence="3" id="KW-1185">Reference proteome</keyword>
<dbReference type="AlphaFoldDB" id="A0A5R8KKJ8"/>
<dbReference type="RefSeq" id="WP_138084469.1">
    <property type="nucleotide sequence ID" value="NZ_VAUV01000001.1"/>
</dbReference>
<dbReference type="EMBL" id="VAUV01000001">
    <property type="protein sequence ID" value="TLD72846.1"/>
    <property type="molecule type" value="Genomic_DNA"/>
</dbReference>
<dbReference type="InterPro" id="IPR003615">
    <property type="entry name" value="HNH_nuc"/>
</dbReference>
<keyword evidence="2" id="KW-0378">Hydrolase</keyword>
<organism evidence="2 3">
    <name type="scientific">Phragmitibacter flavus</name>
    <dbReference type="NCBI Taxonomy" id="2576071"/>
    <lineage>
        <taxon>Bacteria</taxon>
        <taxon>Pseudomonadati</taxon>
        <taxon>Verrucomicrobiota</taxon>
        <taxon>Verrucomicrobiia</taxon>
        <taxon>Verrucomicrobiales</taxon>
        <taxon>Verrucomicrobiaceae</taxon>
        <taxon>Phragmitibacter</taxon>
    </lineage>
</organism>